<dbReference type="InterPro" id="IPR013083">
    <property type="entry name" value="Znf_RING/FYVE/PHD"/>
</dbReference>
<dbReference type="InterPro" id="IPR050951">
    <property type="entry name" value="Retrovirus_Pol_polyprotein"/>
</dbReference>
<comment type="caution">
    <text evidence="8">The sequence shown here is derived from an EMBL/GenBank/DDBJ whole genome shotgun (WGS) entry which is preliminary data.</text>
</comment>
<dbReference type="Pfam" id="PF17921">
    <property type="entry name" value="Integrase_H2C2"/>
    <property type="match status" value="1"/>
</dbReference>
<dbReference type="Pfam" id="PF00665">
    <property type="entry name" value="rve"/>
    <property type="match status" value="1"/>
</dbReference>
<dbReference type="Gene3D" id="1.10.340.70">
    <property type="match status" value="1"/>
</dbReference>
<evidence type="ECO:0000313" key="8">
    <source>
        <dbReference type="EMBL" id="PIK54937.1"/>
    </source>
</evidence>
<dbReference type="Gene3D" id="3.10.10.10">
    <property type="entry name" value="HIV Type 1 Reverse Transcriptase, subunit A, domain 1"/>
    <property type="match status" value="1"/>
</dbReference>
<evidence type="ECO:0000256" key="1">
    <source>
        <dbReference type="ARBA" id="ARBA00022723"/>
    </source>
</evidence>
<organism evidence="8 9">
    <name type="scientific">Stichopus japonicus</name>
    <name type="common">Sea cucumber</name>
    <dbReference type="NCBI Taxonomy" id="307972"/>
    <lineage>
        <taxon>Eukaryota</taxon>
        <taxon>Metazoa</taxon>
        <taxon>Echinodermata</taxon>
        <taxon>Eleutherozoa</taxon>
        <taxon>Echinozoa</taxon>
        <taxon>Holothuroidea</taxon>
        <taxon>Aspidochirotacea</taxon>
        <taxon>Aspidochirotida</taxon>
        <taxon>Stichopodidae</taxon>
        <taxon>Apostichopus</taxon>
    </lineage>
</organism>
<keyword evidence="3" id="KW-0862">Zinc</keyword>
<evidence type="ECO:0000256" key="2">
    <source>
        <dbReference type="ARBA" id="ARBA00022771"/>
    </source>
</evidence>
<dbReference type="PANTHER" id="PTHR37984">
    <property type="entry name" value="PROTEIN CBG26694"/>
    <property type="match status" value="1"/>
</dbReference>
<feature type="domain" description="Integrase catalytic" evidence="7">
    <location>
        <begin position="946"/>
        <end position="1103"/>
    </location>
</feature>
<protein>
    <recommendedName>
        <fullName evidence="10">Endonuclease</fullName>
    </recommendedName>
</protein>
<proteinExistence type="predicted"/>
<feature type="compositionally biased region" description="Polar residues" evidence="5">
    <location>
        <begin position="186"/>
        <end position="197"/>
    </location>
</feature>
<gene>
    <name evidence="8" type="ORF">BSL78_08146</name>
</gene>
<dbReference type="InterPro" id="IPR043128">
    <property type="entry name" value="Rev_trsase/Diguanyl_cyclase"/>
</dbReference>
<dbReference type="InterPro" id="IPR001965">
    <property type="entry name" value="Znf_PHD"/>
</dbReference>
<dbReference type="FunFam" id="1.10.340.70:FF:000001">
    <property type="entry name" value="Retrovirus-related Pol polyprotein from transposon gypsy-like Protein"/>
    <property type="match status" value="1"/>
</dbReference>
<dbReference type="CDD" id="cd09274">
    <property type="entry name" value="RNase_HI_RT_Ty3"/>
    <property type="match status" value="1"/>
</dbReference>
<evidence type="ECO:0000256" key="5">
    <source>
        <dbReference type="SAM" id="MobiDB-lite"/>
    </source>
</evidence>
<dbReference type="InterPro" id="IPR019787">
    <property type="entry name" value="Znf_PHD-finger"/>
</dbReference>
<keyword evidence="4" id="KW-0511">Multifunctional enzyme</keyword>
<dbReference type="InterPro" id="IPR043502">
    <property type="entry name" value="DNA/RNA_pol_sf"/>
</dbReference>
<dbReference type="SMART" id="SM00249">
    <property type="entry name" value="PHD"/>
    <property type="match status" value="1"/>
</dbReference>
<dbReference type="PANTHER" id="PTHR37984:SF5">
    <property type="entry name" value="PROTEIN NYNRIN-LIKE"/>
    <property type="match status" value="1"/>
</dbReference>
<evidence type="ECO:0000256" key="3">
    <source>
        <dbReference type="ARBA" id="ARBA00022833"/>
    </source>
</evidence>
<dbReference type="GO" id="GO:0008270">
    <property type="term" value="F:zinc ion binding"/>
    <property type="evidence" value="ECO:0007669"/>
    <property type="project" value="UniProtKB-KW"/>
</dbReference>
<feature type="region of interest" description="Disordered" evidence="5">
    <location>
        <begin position="160"/>
        <end position="197"/>
    </location>
</feature>
<dbReference type="FunFam" id="3.30.420.10:FF:000032">
    <property type="entry name" value="Retrovirus-related Pol polyprotein from transposon 297-like Protein"/>
    <property type="match status" value="1"/>
</dbReference>
<dbReference type="InterPro" id="IPR041588">
    <property type="entry name" value="Integrase_H2C2"/>
</dbReference>
<dbReference type="Pfam" id="PF17919">
    <property type="entry name" value="RT_RNaseH_2"/>
    <property type="match status" value="1"/>
</dbReference>
<evidence type="ECO:0008006" key="10">
    <source>
        <dbReference type="Google" id="ProtNLM"/>
    </source>
</evidence>
<dbReference type="Proteomes" id="UP000230750">
    <property type="component" value="Unassembled WGS sequence"/>
</dbReference>
<dbReference type="PROSITE" id="PS50994">
    <property type="entry name" value="INTEGRASE"/>
    <property type="match status" value="1"/>
</dbReference>
<dbReference type="SUPFAM" id="SSF56672">
    <property type="entry name" value="DNA/RNA polymerases"/>
    <property type="match status" value="1"/>
</dbReference>
<dbReference type="Gene3D" id="3.30.40.10">
    <property type="entry name" value="Zinc/RING finger domain, C3HC4 (zinc finger)"/>
    <property type="match status" value="1"/>
</dbReference>
<reference evidence="8 9" key="1">
    <citation type="journal article" date="2017" name="PLoS Biol.">
        <title>The sea cucumber genome provides insights into morphological evolution and visceral regeneration.</title>
        <authorList>
            <person name="Zhang X."/>
            <person name="Sun L."/>
            <person name="Yuan J."/>
            <person name="Sun Y."/>
            <person name="Gao Y."/>
            <person name="Zhang L."/>
            <person name="Li S."/>
            <person name="Dai H."/>
            <person name="Hamel J.F."/>
            <person name="Liu C."/>
            <person name="Yu Y."/>
            <person name="Liu S."/>
            <person name="Lin W."/>
            <person name="Guo K."/>
            <person name="Jin S."/>
            <person name="Xu P."/>
            <person name="Storey K.B."/>
            <person name="Huan P."/>
            <person name="Zhang T."/>
            <person name="Zhou Y."/>
            <person name="Zhang J."/>
            <person name="Lin C."/>
            <person name="Li X."/>
            <person name="Xing L."/>
            <person name="Huo D."/>
            <person name="Sun M."/>
            <person name="Wang L."/>
            <person name="Mercier A."/>
            <person name="Li F."/>
            <person name="Yang H."/>
            <person name="Xiang J."/>
        </authorList>
    </citation>
    <scope>NUCLEOTIDE SEQUENCE [LARGE SCALE GENOMIC DNA]</scope>
    <source>
        <strain evidence="8">Shaxun</strain>
        <tissue evidence="8">Muscle</tissue>
    </source>
</reference>
<dbReference type="SUPFAM" id="SSF57903">
    <property type="entry name" value="FYVE/PHD zinc finger"/>
    <property type="match status" value="1"/>
</dbReference>
<dbReference type="FunFam" id="3.30.70.270:FF:000020">
    <property type="entry name" value="Transposon Tf2-6 polyprotein-like Protein"/>
    <property type="match status" value="1"/>
</dbReference>
<name>A0A2G8L3V0_STIJA</name>
<dbReference type="PROSITE" id="PS50878">
    <property type="entry name" value="RT_POL"/>
    <property type="match status" value="1"/>
</dbReference>
<dbReference type="InterPro" id="IPR041577">
    <property type="entry name" value="RT_RNaseH_2"/>
</dbReference>
<dbReference type="AlphaFoldDB" id="A0A2G8L3V0"/>
<keyword evidence="9" id="KW-1185">Reference proteome</keyword>
<dbReference type="InterPro" id="IPR012337">
    <property type="entry name" value="RNaseH-like_sf"/>
</dbReference>
<dbReference type="InterPro" id="IPR011011">
    <property type="entry name" value="Znf_FYVE_PHD"/>
</dbReference>
<dbReference type="Gene3D" id="3.30.420.10">
    <property type="entry name" value="Ribonuclease H-like superfamily/Ribonuclease H"/>
    <property type="match status" value="1"/>
</dbReference>
<dbReference type="CDD" id="cd01647">
    <property type="entry name" value="RT_LTR"/>
    <property type="match status" value="1"/>
</dbReference>
<evidence type="ECO:0000313" key="9">
    <source>
        <dbReference type="Proteomes" id="UP000230750"/>
    </source>
</evidence>
<sequence length="1221" mass="138667">MNFQEVLLLEVHCHQEIPEVKWTVLLESFLTGKAQRAYHVLTEAQKEEFPLVKKAILAAYKLTPDAYRERFHSAYKLSSETFGQYSNRLNLCFRRWTNPSDDLISNEEFVRIMDKIVADRLISSLRDENLRIKLLEQKWVCLAELTEFADSVMVARASSRGRFQRPPGSGSYSQPQAGPTPMVGRQSPSNVSRSSQEVPDVRLVTGKVSSELTIAGETEHVVLYVADIPCQVLVGRDILGTFSLVFDIGDSSYWSEKQAPRIKYPLVWVQKCGENVVQHVGAGSRVRLVKGNGREIQSDSVVCGKIEGYDNQVKELVEVYADVFVDSPGFCDWLPHRIDTGDANPVRRRQYKLSPSKRAMLKEQISQMLQLGIIVPSTSEWASPVVMVEKKDGTYRLAIDYRAVNAVTKQSNYPIPIIETILHSMYDSKVFSTFDLSLDFGSLPSIRMTSIKLPLFVKRDCLSLEGYHGLRNASQQFQNLVDIVFQSLNKDASRRSYYPYIDDIVIHSANLIDHLKDLRCALDCLRKAGLTVNPAKCHMLCSQVKFLGYIVDSQGVRLDPSKCSAVREFPQPTDKKSLERFLGLSGWCAKFVQHYSTMIEPLNKLRKKNAQWKWSDECQSAFEEVKQEITTKVSLTIPDFKKPFELHTDASGVGLGAALVQQTGSGDRRVIEFASRVLTPAEKNYSVTELECLAVVWAFDKWRPYLECSNTTVFTDHQALVWMLHNTSLKGRRSSRACIGNVNYDKNVCFYRGCKGDPAKTVFWIQCEGCEKWFHWACLGLSKQEVDRIDKYFCTECSDFSPPTLDSLPTGSGDYSKSLILPDMNKVILAQQKDPDLLQIIQGLINGEGHSDRKYILENGLLMFMDGSGTNKVVVPEQLIHEVITHYHCTPTCPHLGIRKTVSKIQERFYWKGVRRAVERFVKRCRICQLVKPVYQKPTGYMESTSSVYPWHVLAMDIIGPFPQSKEGNLYILVFTDHFSKFCLLYTLKRATGRVVATVVRKLFCLWGSCGTLVSDNGPQMVCKQVAEVCILWGVKRVFTTPYHPQSNWVERVNRNLVSMLASFVKGDHQEWDKHVPEFMFALNSYRHDSTGFSPAELFLGRRIRGPGEWVVENQGGEGGEGQTSRMFTLARENMRRQTKKNKIGYDKKRQEVKLKLGDRVLLKSHPLSNLSKAFSAKLAPKWRGPYVVKTQLSPVNFVIQGEGTTEQRVAHVDQLKCIDK</sequence>
<dbReference type="SUPFAM" id="SSF53098">
    <property type="entry name" value="Ribonuclease H-like"/>
    <property type="match status" value="1"/>
</dbReference>
<dbReference type="InterPro" id="IPR000477">
    <property type="entry name" value="RT_dom"/>
</dbReference>
<dbReference type="Pfam" id="PF00628">
    <property type="entry name" value="PHD"/>
    <property type="match status" value="1"/>
</dbReference>
<dbReference type="Gene3D" id="3.30.70.270">
    <property type="match status" value="2"/>
</dbReference>
<evidence type="ECO:0000256" key="4">
    <source>
        <dbReference type="ARBA" id="ARBA00023268"/>
    </source>
</evidence>
<dbReference type="InterPro" id="IPR036397">
    <property type="entry name" value="RNaseH_sf"/>
</dbReference>
<keyword evidence="2" id="KW-0863">Zinc-finger</keyword>
<keyword evidence="1" id="KW-0479">Metal-binding</keyword>
<evidence type="ECO:0000259" key="7">
    <source>
        <dbReference type="PROSITE" id="PS50994"/>
    </source>
</evidence>
<accession>A0A2G8L3V0</accession>
<dbReference type="GO" id="GO:0015074">
    <property type="term" value="P:DNA integration"/>
    <property type="evidence" value="ECO:0007669"/>
    <property type="project" value="InterPro"/>
</dbReference>
<dbReference type="InterPro" id="IPR001584">
    <property type="entry name" value="Integrase_cat-core"/>
</dbReference>
<dbReference type="GO" id="GO:0003824">
    <property type="term" value="F:catalytic activity"/>
    <property type="evidence" value="ECO:0007669"/>
    <property type="project" value="UniProtKB-KW"/>
</dbReference>
<dbReference type="GO" id="GO:0003676">
    <property type="term" value="F:nucleic acid binding"/>
    <property type="evidence" value="ECO:0007669"/>
    <property type="project" value="InterPro"/>
</dbReference>
<dbReference type="Pfam" id="PF00078">
    <property type="entry name" value="RVT_1"/>
    <property type="match status" value="1"/>
</dbReference>
<dbReference type="OrthoDB" id="436852at2759"/>
<dbReference type="EMBL" id="MRZV01000229">
    <property type="protein sequence ID" value="PIK54937.1"/>
    <property type="molecule type" value="Genomic_DNA"/>
</dbReference>
<feature type="domain" description="Reverse transcriptase" evidence="6">
    <location>
        <begin position="369"/>
        <end position="551"/>
    </location>
</feature>
<evidence type="ECO:0000259" key="6">
    <source>
        <dbReference type="PROSITE" id="PS50878"/>
    </source>
</evidence>